<dbReference type="EMBL" id="JAUSQU010000001">
    <property type="protein sequence ID" value="MDP9848078.1"/>
    <property type="molecule type" value="Genomic_DNA"/>
</dbReference>
<organism evidence="1 2">
    <name type="scientific">Streptosporangium lutulentum</name>
    <dbReference type="NCBI Taxonomy" id="1461250"/>
    <lineage>
        <taxon>Bacteria</taxon>
        <taxon>Bacillati</taxon>
        <taxon>Actinomycetota</taxon>
        <taxon>Actinomycetes</taxon>
        <taxon>Streptosporangiales</taxon>
        <taxon>Streptosporangiaceae</taxon>
        <taxon>Streptosporangium</taxon>
    </lineage>
</organism>
<reference evidence="1 2" key="1">
    <citation type="submission" date="2023-07" db="EMBL/GenBank/DDBJ databases">
        <title>Sequencing the genomes of 1000 actinobacteria strains.</title>
        <authorList>
            <person name="Klenk H.-P."/>
        </authorList>
    </citation>
    <scope>NUCLEOTIDE SEQUENCE [LARGE SCALE GENOMIC DNA]</scope>
    <source>
        <strain evidence="1 2">DSM 46740</strain>
    </source>
</reference>
<accession>A0ABT9QMT2</accession>
<evidence type="ECO:0000313" key="2">
    <source>
        <dbReference type="Proteomes" id="UP001225356"/>
    </source>
</evidence>
<evidence type="ECO:0000313" key="1">
    <source>
        <dbReference type="EMBL" id="MDP9848078.1"/>
    </source>
</evidence>
<sequence>MTVYTLSIVEGDIDHVLSGKDLFSPASPIAFSQLDPSTLVWLTEHGYEDPGRRVVVTPVGRDPEGVQVIASRDVAL</sequence>
<keyword evidence="2" id="KW-1185">Reference proteome</keyword>
<name>A0ABT9QMT2_9ACTN</name>
<protein>
    <submittedName>
        <fullName evidence="1">Uncharacterized protein</fullName>
    </submittedName>
</protein>
<gene>
    <name evidence="1" type="ORF">J2853_007289</name>
</gene>
<dbReference type="Proteomes" id="UP001225356">
    <property type="component" value="Unassembled WGS sequence"/>
</dbReference>
<comment type="caution">
    <text evidence="1">The sequence shown here is derived from an EMBL/GenBank/DDBJ whole genome shotgun (WGS) entry which is preliminary data.</text>
</comment>
<dbReference type="RefSeq" id="WP_307565127.1">
    <property type="nucleotide sequence ID" value="NZ_JAUSQU010000001.1"/>
</dbReference>
<proteinExistence type="predicted"/>